<dbReference type="EMBL" id="CP003349">
    <property type="protein sequence ID" value="AFD05461.1"/>
    <property type="molecule type" value="Genomic_DNA"/>
</dbReference>
<comment type="subcellular location">
    <subcellularLocation>
        <location evidence="1">Membrane</location>
    </subcellularLocation>
</comment>
<feature type="transmembrane region" description="Helical" evidence="5">
    <location>
        <begin position="59"/>
        <end position="80"/>
    </location>
</feature>
<evidence type="ECO:0000259" key="6">
    <source>
        <dbReference type="Pfam" id="PF04116"/>
    </source>
</evidence>
<gene>
    <name evidence="7" type="ordered locus">Solca_0318</name>
</gene>
<evidence type="ECO:0000256" key="5">
    <source>
        <dbReference type="SAM" id="Phobius"/>
    </source>
</evidence>
<feature type="transmembrane region" description="Helical" evidence="5">
    <location>
        <begin position="167"/>
        <end position="188"/>
    </location>
</feature>
<sequence length="234" mass="27685">MINLETFLLTFQSVSPVLLWLIFLLENTIIMMLALVVGELIINRKYFLRGIRTYSKRDWIIGVSTCCINTAITYLGFWLWKHQYIDIKFDWNGLVLIDFLLMFFVMDLLMFLFHYGIHKTGVYKKIHELHHTAIDPKPIDLFVLHPAETIGFGTLWLMVLYVFELNIYAIIFYLMLNVLFGIIGHLGFEPFKKGNVIFKWLGTSTFHHHHHQHIDCNFGFYTTIWDQLFGTLKK</sequence>
<feature type="domain" description="Fatty acid hydroxylase" evidence="6">
    <location>
        <begin position="99"/>
        <end position="231"/>
    </location>
</feature>
<dbReference type="InterPro" id="IPR050307">
    <property type="entry name" value="Sterol_Desaturase_Related"/>
</dbReference>
<keyword evidence="4 5" id="KW-0472">Membrane</keyword>
<organism evidence="7 8">
    <name type="scientific">Solitalea canadensis (strain ATCC 29591 / DSM 3403 / JCM 21819 / LMG 8368 / NBRC 15130 / NCIMB 12057 / USAM 9D)</name>
    <name type="common">Flexibacter canadensis</name>
    <dbReference type="NCBI Taxonomy" id="929556"/>
    <lineage>
        <taxon>Bacteria</taxon>
        <taxon>Pseudomonadati</taxon>
        <taxon>Bacteroidota</taxon>
        <taxon>Sphingobacteriia</taxon>
        <taxon>Sphingobacteriales</taxon>
        <taxon>Sphingobacteriaceae</taxon>
        <taxon>Solitalea</taxon>
    </lineage>
</organism>
<feature type="transmembrane region" description="Helical" evidence="5">
    <location>
        <begin position="92"/>
        <end position="117"/>
    </location>
</feature>
<name>H8KXP6_SOLCM</name>
<reference evidence="7" key="1">
    <citation type="submission" date="2012-02" db="EMBL/GenBank/DDBJ databases">
        <title>The complete genome of Solitalea canadensis DSM 3403.</title>
        <authorList>
            <consortium name="US DOE Joint Genome Institute (JGI-PGF)"/>
            <person name="Lucas S."/>
            <person name="Copeland A."/>
            <person name="Lapidus A."/>
            <person name="Glavina del Rio T."/>
            <person name="Dalin E."/>
            <person name="Tice H."/>
            <person name="Bruce D."/>
            <person name="Goodwin L."/>
            <person name="Pitluck S."/>
            <person name="Peters L."/>
            <person name="Ovchinnikova G."/>
            <person name="Lu M."/>
            <person name="Kyrpides N."/>
            <person name="Mavromatis K."/>
            <person name="Ivanova N."/>
            <person name="Brettin T."/>
            <person name="Detter J.C."/>
            <person name="Han C."/>
            <person name="Larimer F."/>
            <person name="Land M."/>
            <person name="Hauser L."/>
            <person name="Markowitz V."/>
            <person name="Cheng J.-F."/>
            <person name="Hugenholtz P."/>
            <person name="Woyke T."/>
            <person name="Wu D."/>
            <person name="Spring S."/>
            <person name="Schroeder M."/>
            <person name="Kopitz M."/>
            <person name="Brambilla E."/>
            <person name="Klenk H.-P."/>
            <person name="Eisen J.A."/>
        </authorList>
    </citation>
    <scope>NUCLEOTIDE SEQUENCE</scope>
    <source>
        <strain evidence="7">DSM 3403</strain>
    </source>
</reference>
<dbReference type="STRING" id="929556.Solca_0318"/>
<evidence type="ECO:0000256" key="4">
    <source>
        <dbReference type="ARBA" id="ARBA00023136"/>
    </source>
</evidence>
<dbReference type="GO" id="GO:0005506">
    <property type="term" value="F:iron ion binding"/>
    <property type="evidence" value="ECO:0007669"/>
    <property type="project" value="InterPro"/>
</dbReference>
<evidence type="ECO:0000313" key="8">
    <source>
        <dbReference type="Proteomes" id="UP000007590"/>
    </source>
</evidence>
<evidence type="ECO:0000256" key="1">
    <source>
        <dbReference type="ARBA" id="ARBA00004370"/>
    </source>
</evidence>
<dbReference type="GO" id="GO:0016491">
    <property type="term" value="F:oxidoreductase activity"/>
    <property type="evidence" value="ECO:0007669"/>
    <property type="project" value="InterPro"/>
</dbReference>
<dbReference type="InterPro" id="IPR006694">
    <property type="entry name" value="Fatty_acid_hydroxylase"/>
</dbReference>
<dbReference type="AlphaFoldDB" id="H8KXP6"/>
<dbReference type="GO" id="GO:0008610">
    <property type="term" value="P:lipid biosynthetic process"/>
    <property type="evidence" value="ECO:0007669"/>
    <property type="project" value="InterPro"/>
</dbReference>
<dbReference type="OrthoDB" id="9770329at2"/>
<dbReference type="Proteomes" id="UP000007590">
    <property type="component" value="Chromosome"/>
</dbReference>
<dbReference type="eggNOG" id="COG3000">
    <property type="taxonomic scope" value="Bacteria"/>
</dbReference>
<keyword evidence="3 5" id="KW-1133">Transmembrane helix</keyword>
<evidence type="ECO:0000313" key="7">
    <source>
        <dbReference type="EMBL" id="AFD05461.1"/>
    </source>
</evidence>
<keyword evidence="2 5" id="KW-0812">Transmembrane</keyword>
<proteinExistence type="predicted"/>
<dbReference type="PANTHER" id="PTHR11863">
    <property type="entry name" value="STEROL DESATURASE"/>
    <property type="match status" value="1"/>
</dbReference>
<evidence type="ECO:0000256" key="2">
    <source>
        <dbReference type="ARBA" id="ARBA00022692"/>
    </source>
</evidence>
<feature type="transmembrane region" description="Helical" evidence="5">
    <location>
        <begin position="138"/>
        <end position="161"/>
    </location>
</feature>
<protein>
    <submittedName>
        <fullName evidence="7">Sterol desaturase</fullName>
    </submittedName>
</protein>
<accession>H8KXP6</accession>
<feature type="transmembrane region" description="Helical" evidence="5">
    <location>
        <begin position="17"/>
        <end position="38"/>
    </location>
</feature>
<dbReference type="Pfam" id="PF04116">
    <property type="entry name" value="FA_hydroxylase"/>
    <property type="match status" value="1"/>
</dbReference>
<dbReference type="GO" id="GO:0016020">
    <property type="term" value="C:membrane"/>
    <property type="evidence" value="ECO:0007669"/>
    <property type="project" value="UniProtKB-SubCell"/>
</dbReference>
<evidence type="ECO:0000256" key="3">
    <source>
        <dbReference type="ARBA" id="ARBA00022989"/>
    </source>
</evidence>
<keyword evidence="8" id="KW-1185">Reference proteome</keyword>
<dbReference type="RefSeq" id="WP_014678689.1">
    <property type="nucleotide sequence ID" value="NC_017770.1"/>
</dbReference>
<dbReference type="HOGENOM" id="CLU_099422_0_0_10"/>
<dbReference type="KEGG" id="scn:Solca_0318"/>